<organism evidence="8 9">
    <name type="scientific">Thalassobacillus devorans</name>
    <dbReference type="NCBI Taxonomy" id="279813"/>
    <lineage>
        <taxon>Bacteria</taxon>
        <taxon>Bacillati</taxon>
        <taxon>Bacillota</taxon>
        <taxon>Bacilli</taxon>
        <taxon>Bacillales</taxon>
        <taxon>Bacillaceae</taxon>
        <taxon>Thalassobacillus</taxon>
    </lineage>
</organism>
<dbReference type="EC" id="4.2.1.113" evidence="5 6"/>
<dbReference type="SUPFAM" id="SSF54826">
    <property type="entry name" value="Enolase N-terminal domain-like"/>
    <property type="match status" value="1"/>
</dbReference>
<dbReference type="PANTHER" id="PTHR48073:SF5">
    <property type="entry name" value="O-SUCCINYLBENZOATE SYNTHASE"/>
    <property type="match status" value="1"/>
</dbReference>
<dbReference type="Gene3D" id="3.30.390.10">
    <property type="entry name" value="Enolase-like, N-terminal domain"/>
    <property type="match status" value="1"/>
</dbReference>
<dbReference type="InterPro" id="IPR029065">
    <property type="entry name" value="Enolase_C-like"/>
</dbReference>
<evidence type="ECO:0000313" key="8">
    <source>
        <dbReference type="EMBL" id="GGC81155.1"/>
    </source>
</evidence>
<reference evidence="9" key="1">
    <citation type="journal article" date="2019" name="Int. J. Syst. Evol. Microbiol.">
        <title>The Global Catalogue of Microorganisms (GCM) 10K type strain sequencing project: providing services to taxonomists for standard genome sequencing and annotation.</title>
        <authorList>
            <consortium name="The Broad Institute Genomics Platform"/>
            <consortium name="The Broad Institute Genome Sequencing Center for Infectious Disease"/>
            <person name="Wu L."/>
            <person name="Ma J."/>
        </authorList>
    </citation>
    <scope>NUCLEOTIDE SEQUENCE [LARGE SCALE GENOMIC DNA]</scope>
    <source>
        <strain evidence="9">CCM 7282</strain>
    </source>
</reference>
<comment type="cofactor">
    <cofactor evidence="1">
        <name>a divalent metal cation</name>
        <dbReference type="ChEBI" id="CHEBI:60240"/>
    </cofactor>
</comment>
<keyword evidence="9" id="KW-1185">Reference proteome</keyword>
<keyword evidence="2" id="KW-0479">Metal-binding</keyword>
<dbReference type="SFLD" id="SFLDS00001">
    <property type="entry name" value="Enolase"/>
    <property type="match status" value="1"/>
</dbReference>
<dbReference type="InterPro" id="IPR029017">
    <property type="entry name" value="Enolase-like_N"/>
</dbReference>
<dbReference type="InterPro" id="IPR010197">
    <property type="entry name" value="OSBS/NAAAR"/>
</dbReference>
<dbReference type="Gene3D" id="3.20.20.120">
    <property type="entry name" value="Enolase-like C-terminal domain"/>
    <property type="match status" value="1"/>
</dbReference>
<dbReference type="Pfam" id="PF02746">
    <property type="entry name" value="MR_MLE_N"/>
    <property type="match status" value="1"/>
</dbReference>
<accession>A0ABQ1NP46</accession>
<dbReference type="InterPro" id="IPR013341">
    <property type="entry name" value="Mandelate_racemase_N_dom"/>
</dbReference>
<evidence type="ECO:0000256" key="5">
    <source>
        <dbReference type="ARBA" id="ARBA00029491"/>
    </source>
</evidence>
<evidence type="ECO:0000256" key="2">
    <source>
        <dbReference type="ARBA" id="ARBA00022723"/>
    </source>
</evidence>
<protein>
    <recommendedName>
        <fullName evidence="5 6">o-succinylbenzoate synthase</fullName>
        <ecNumber evidence="5 6">4.2.1.113</ecNumber>
    </recommendedName>
</protein>
<dbReference type="InterPro" id="IPR018110">
    <property type="entry name" value="Mandel_Rmase/mucon_lact_enz_CS"/>
</dbReference>
<feature type="domain" description="Mandelate racemase/muconate lactonizing enzyme C-terminal" evidence="7">
    <location>
        <begin position="140"/>
        <end position="232"/>
    </location>
</feature>
<dbReference type="InterPro" id="IPR036849">
    <property type="entry name" value="Enolase-like_C_sf"/>
</dbReference>
<keyword evidence="4" id="KW-0456">Lyase</keyword>
<evidence type="ECO:0000256" key="3">
    <source>
        <dbReference type="ARBA" id="ARBA00022842"/>
    </source>
</evidence>
<evidence type="ECO:0000313" key="9">
    <source>
        <dbReference type="Proteomes" id="UP000619534"/>
    </source>
</evidence>
<evidence type="ECO:0000259" key="7">
    <source>
        <dbReference type="SMART" id="SM00922"/>
    </source>
</evidence>
<dbReference type="InterPro" id="IPR013342">
    <property type="entry name" value="Mandelate_racemase_C"/>
</dbReference>
<evidence type="ECO:0000256" key="4">
    <source>
        <dbReference type="ARBA" id="ARBA00023239"/>
    </source>
</evidence>
<evidence type="ECO:0000256" key="1">
    <source>
        <dbReference type="ARBA" id="ARBA00001968"/>
    </source>
</evidence>
<sequence length="369" mass="41737">MNIAEIRMRKIEMPLRYPFQTHAGQVNDRELIIIEIMDIEGRKGFGEVTAFSTPFYTSETSESAWLVLRRIFLPAVNWHQIVHPSNMASQLSIWQGNRMAKAGLEAALWDLYGKQLNKSLSQLIGGSRSYVESGVVLSLADKLEEVIANYQNEGYRRYKLKIEKYKEGQMIDEIKAYAPSLPLMIDANGLYEEKDIPYLQSLDSKGLMMIEQPFRPGDFYLHQQLQNQLDTPLCLDESLTSLADVKQAVLMGSCQIINIKISRVGGMTEALAIHEWSRKNNIPVWCGGMVESGISKAHNIALASLDGFIIPGDISASARFWERDLIIPEVEVKQGRIKVPLDPGIGFKVDEEYLQFVTQNSYIFQPDIS</sequence>
<dbReference type="EMBL" id="BMCJ01000002">
    <property type="protein sequence ID" value="GGC81155.1"/>
    <property type="molecule type" value="Genomic_DNA"/>
</dbReference>
<dbReference type="SFLD" id="SFLDG00180">
    <property type="entry name" value="muconate_cycloisomerase"/>
    <property type="match status" value="1"/>
</dbReference>
<dbReference type="PROSITE" id="PS00908">
    <property type="entry name" value="MR_MLE_1"/>
    <property type="match status" value="1"/>
</dbReference>
<dbReference type="Proteomes" id="UP000619534">
    <property type="component" value="Unassembled WGS sequence"/>
</dbReference>
<evidence type="ECO:0000256" key="6">
    <source>
        <dbReference type="NCBIfam" id="TIGR01928"/>
    </source>
</evidence>
<dbReference type="PANTHER" id="PTHR48073">
    <property type="entry name" value="O-SUCCINYLBENZOATE SYNTHASE-RELATED"/>
    <property type="match status" value="1"/>
</dbReference>
<dbReference type="SMART" id="SM00922">
    <property type="entry name" value="MR_MLE"/>
    <property type="match status" value="1"/>
</dbReference>
<gene>
    <name evidence="8" type="primary">menC</name>
    <name evidence="8" type="ORF">GCM10007216_09610</name>
</gene>
<name>A0ABQ1NP46_9BACI</name>
<dbReference type="NCBIfam" id="TIGR01928">
    <property type="entry name" value="menC_lowGC_arch"/>
    <property type="match status" value="1"/>
</dbReference>
<keyword evidence="3" id="KW-0460">Magnesium</keyword>
<dbReference type="CDD" id="cd03317">
    <property type="entry name" value="NAAAR"/>
    <property type="match status" value="1"/>
</dbReference>
<proteinExistence type="predicted"/>
<dbReference type="SUPFAM" id="SSF51604">
    <property type="entry name" value="Enolase C-terminal domain-like"/>
    <property type="match status" value="1"/>
</dbReference>
<dbReference type="RefSeq" id="WP_062440746.1">
    <property type="nucleotide sequence ID" value="NZ_CTEA01000005.1"/>
</dbReference>
<comment type="caution">
    <text evidence="8">The sequence shown here is derived from an EMBL/GenBank/DDBJ whole genome shotgun (WGS) entry which is preliminary data.</text>
</comment>
<dbReference type="Pfam" id="PF13378">
    <property type="entry name" value="MR_MLE_C"/>
    <property type="match status" value="1"/>
</dbReference>
<dbReference type="SFLD" id="SFLDF00009">
    <property type="entry name" value="o-succinylbenzoate_synthase"/>
    <property type="match status" value="1"/>
</dbReference>